<dbReference type="HOGENOM" id="CLU_700409_0_0_1"/>
<reference evidence="8 9" key="1">
    <citation type="submission" date="2014-04" db="EMBL/GenBank/DDBJ databases">
        <authorList>
            <consortium name="DOE Joint Genome Institute"/>
            <person name="Kuo A."/>
            <person name="Tarkka M."/>
            <person name="Buscot F."/>
            <person name="Kohler A."/>
            <person name="Nagy L.G."/>
            <person name="Floudas D."/>
            <person name="Copeland A."/>
            <person name="Barry K.W."/>
            <person name="Cichocki N."/>
            <person name="Veneault-Fourrey C."/>
            <person name="LaButti K."/>
            <person name="Lindquist E.A."/>
            <person name="Lipzen A."/>
            <person name="Lundell T."/>
            <person name="Morin E."/>
            <person name="Murat C."/>
            <person name="Sun H."/>
            <person name="Tunlid A."/>
            <person name="Henrissat B."/>
            <person name="Grigoriev I.V."/>
            <person name="Hibbett D.S."/>
            <person name="Martin F."/>
            <person name="Nordberg H.P."/>
            <person name="Cantor M.N."/>
            <person name="Hua S.X."/>
        </authorList>
    </citation>
    <scope>NUCLEOTIDE SEQUENCE [LARGE SCALE GENOMIC DNA]</scope>
    <source>
        <strain evidence="8 9">F 1598</strain>
    </source>
</reference>
<dbReference type="EMBL" id="KN832981">
    <property type="protein sequence ID" value="KIM86587.1"/>
    <property type="molecule type" value="Genomic_DNA"/>
</dbReference>
<feature type="compositionally biased region" description="Basic residues" evidence="6">
    <location>
        <begin position="130"/>
        <end position="142"/>
    </location>
</feature>
<dbReference type="PROSITE" id="PS50157">
    <property type="entry name" value="ZINC_FINGER_C2H2_2"/>
    <property type="match status" value="2"/>
</dbReference>
<evidence type="ECO:0000256" key="3">
    <source>
        <dbReference type="ARBA" id="ARBA00022771"/>
    </source>
</evidence>
<dbReference type="PANTHER" id="PTHR24379">
    <property type="entry name" value="KRAB AND ZINC FINGER DOMAIN-CONTAINING"/>
    <property type="match status" value="1"/>
</dbReference>
<evidence type="ECO:0000313" key="9">
    <source>
        <dbReference type="Proteomes" id="UP000054166"/>
    </source>
</evidence>
<dbReference type="Gene3D" id="3.30.160.60">
    <property type="entry name" value="Classic Zinc Finger"/>
    <property type="match status" value="1"/>
</dbReference>
<evidence type="ECO:0000256" key="1">
    <source>
        <dbReference type="ARBA" id="ARBA00022723"/>
    </source>
</evidence>
<dbReference type="SUPFAM" id="SSF57667">
    <property type="entry name" value="beta-beta-alpha zinc fingers"/>
    <property type="match status" value="1"/>
</dbReference>
<dbReference type="SMART" id="SM00355">
    <property type="entry name" value="ZnF_C2H2"/>
    <property type="match status" value="3"/>
</dbReference>
<feature type="region of interest" description="Disordered" evidence="6">
    <location>
        <begin position="169"/>
        <end position="188"/>
    </location>
</feature>
<feature type="compositionally biased region" description="Low complexity" evidence="6">
    <location>
        <begin position="172"/>
        <end position="188"/>
    </location>
</feature>
<keyword evidence="1" id="KW-0479">Metal-binding</keyword>
<organism evidence="8 9">
    <name type="scientific">Piloderma croceum (strain F 1598)</name>
    <dbReference type="NCBI Taxonomy" id="765440"/>
    <lineage>
        <taxon>Eukaryota</taxon>
        <taxon>Fungi</taxon>
        <taxon>Dikarya</taxon>
        <taxon>Basidiomycota</taxon>
        <taxon>Agaricomycotina</taxon>
        <taxon>Agaricomycetes</taxon>
        <taxon>Agaricomycetidae</taxon>
        <taxon>Atheliales</taxon>
        <taxon>Atheliaceae</taxon>
        <taxon>Piloderma</taxon>
    </lineage>
</organism>
<feature type="region of interest" description="Disordered" evidence="6">
    <location>
        <begin position="342"/>
        <end position="364"/>
    </location>
</feature>
<evidence type="ECO:0000256" key="5">
    <source>
        <dbReference type="PROSITE-ProRule" id="PRU00042"/>
    </source>
</evidence>
<dbReference type="STRING" id="765440.A0A0C3CA79"/>
<keyword evidence="2" id="KW-0677">Repeat</keyword>
<dbReference type="InParanoid" id="A0A0C3CA79"/>
<keyword evidence="9" id="KW-1185">Reference proteome</keyword>
<reference evidence="9" key="2">
    <citation type="submission" date="2015-01" db="EMBL/GenBank/DDBJ databases">
        <title>Evolutionary Origins and Diversification of the Mycorrhizal Mutualists.</title>
        <authorList>
            <consortium name="DOE Joint Genome Institute"/>
            <consortium name="Mycorrhizal Genomics Consortium"/>
            <person name="Kohler A."/>
            <person name="Kuo A."/>
            <person name="Nagy L.G."/>
            <person name="Floudas D."/>
            <person name="Copeland A."/>
            <person name="Barry K.W."/>
            <person name="Cichocki N."/>
            <person name="Veneault-Fourrey C."/>
            <person name="LaButti K."/>
            <person name="Lindquist E.A."/>
            <person name="Lipzen A."/>
            <person name="Lundell T."/>
            <person name="Morin E."/>
            <person name="Murat C."/>
            <person name="Riley R."/>
            <person name="Ohm R."/>
            <person name="Sun H."/>
            <person name="Tunlid A."/>
            <person name="Henrissat B."/>
            <person name="Grigoriev I.V."/>
            <person name="Hibbett D.S."/>
            <person name="Martin F."/>
        </authorList>
    </citation>
    <scope>NUCLEOTIDE SEQUENCE [LARGE SCALE GENOMIC DNA]</scope>
    <source>
        <strain evidence="9">F 1598</strain>
    </source>
</reference>
<feature type="region of interest" description="Disordered" evidence="6">
    <location>
        <begin position="115"/>
        <end position="160"/>
    </location>
</feature>
<dbReference type="Pfam" id="PF00096">
    <property type="entry name" value="zf-C2H2"/>
    <property type="match status" value="1"/>
</dbReference>
<evidence type="ECO:0000259" key="7">
    <source>
        <dbReference type="PROSITE" id="PS50157"/>
    </source>
</evidence>
<dbReference type="AlphaFoldDB" id="A0A0C3CA79"/>
<protein>
    <recommendedName>
        <fullName evidence="7">C2H2-type domain-containing protein</fullName>
    </recommendedName>
</protein>
<evidence type="ECO:0000313" key="8">
    <source>
        <dbReference type="EMBL" id="KIM86587.1"/>
    </source>
</evidence>
<dbReference type="OrthoDB" id="2664367at2759"/>
<keyword evidence="3 5" id="KW-0863">Zinc-finger</keyword>
<evidence type="ECO:0000256" key="4">
    <source>
        <dbReference type="ARBA" id="ARBA00022833"/>
    </source>
</evidence>
<evidence type="ECO:0000256" key="2">
    <source>
        <dbReference type="ARBA" id="ARBA00022737"/>
    </source>
</evidence>
<dbReference type="PANTHER" id="PTHR24379:SF121">
    <property type="entry name" value="C2H2-TYPE DOMAIN-CONTAINING PROTEIN"/>
    <property type="match status" value="1"/>
</dbReference>
<gene>
    <name evidence="8" type="ORF">PILCRDRAFT_4508</name>
</gene>
<dbReference type="PROSITE" id="PS00028">
    <property type="entry name" value="ZINC_FINGER_C2H2_1"/>
    <property type="match status" value="1"/>
</dbReference>
<proteinExistence type="predicted"/>
<name>A0A0C3CA79_PILCF</name>
<accession>A0A0C3CA79</accession>
<evidence type="ECO:0000256" key="6">
    <source>
        <dbReference type="SAM" id="MobiDB-lite"/>
    </source>
</evidence>
<feature type="compositionally biased region" description="Basic and acidic residues" evidence="6">
    <location>
        <begin position="118"/>
        <end position="129"/>
    </location>
</feature>
<dbReference type="Proteomes" id="UP000054166">
    <property type="component" value="Unassembled WGS sequence"/>
</dbReference>
<feature type="compositionally biased region" description="Low complexity" evidence="6">
    <location>
        <begin position="149"/>
        <end position="160"/>
    </location>
</feature>
<feature type="region of interest" description="Disordered" evidence="6">
    <location>
        <begin position="78"/>
        <end position="103"/>
    </location>
</feature>
<feature type="domain" description="C2H2-type" evidence="7">
    <location>
        <begin position="39"/>
        <end position="66"/>
    </location>
</feature>
<sequence length="394" mass="44111">MPRNASKDAVRVNCPECGGEYDEKSIKRHIDGHRDELNHACDYCPKRFKQRANRDVHHRTHSDEWLQCDACGEIRKQPSEMTRHKQEAHGHPRRNEKAPDSRRITHSIVILPAAECSAGKERARSDRLGRRSKPYGIPRKHMQQICRPSTSSSSFQVSFSNISTPEPSSSYSTALSAPIPSSSSSSQNSIFDIARPSSPLFNLPQASLNFSYADESYPQAHSIWPADLSGFDSQLFPTQLVPEHDLQRLWQHNLALPGAYFTQQTPFSDFVTPYTSPFNCDVPLPDGVSYFHSDVYNQGGAYTSDDHGSQSQPDLSLAQLWEALSLEDQVTVIEAHPQCLETASIAPPPSSPNDGQYPPYQSNQTHLMQTSGTAFETSFTNFSDDINGLFNFFF</sequence>
<dbReference type="InterPro" id="IPR036236">
    <property type="entry name" value="Znf_C2H2_sf"/>
</dbReference>
<keyword evidence="4" id="KW-0862">Zinc</keyword>
<feature type="domain" description="C2H2-type" evidence="7">
    <location>
        <begin position="66"/>
        <end position="94"/>
    </location>
</feature>
<dbReference type="InterPro" id="IPR013087">
    <property type="entry name" value="Znf_C2H2_type"/>
</dbReference>
<dbReference type="GO" id="GO:0008270">
    <property type="term" value="F:zinc ion binding"/>
    <property type="evidence" value="ECO:0007669"/>
    <property type="project" value="UniProtKB-KW"/>
</dbReference>